<dbReference type="PANTHER" id="PTHR33090">
    <property type="entry name" value="DUF3774 DOMAIN PROTEIN-RELATED"/>
    <property type="match status" value="1"/>
</dbReference>
<dbReference type="Proteomes" id="UP000525078">
    <property type="component" value="Unassembled WGS sequence"/>
</dbReference>
<accession>A0A7J6GI85</accession>
<protein>
    <submittedName>
        <fullName evidence="1">Uncharacterized protein</fullName>
    </submittedName>
</protein>
<dbReference type="InterPro" id="IPR022251">
    <property type="entry name" value="DUF3774_wound-induced"/>
</dbReference>
<evidence type="ECO:0000313" key="2">
    <source>
        <dbReference type="Proteomes" id="UP000525078"/>
    </source>
</evidence>
<sequence length="91" mass="10290">MEGSKEQQASSTQYKYNSNITSLHKDLTTSSSSYSFKEKTTSFSGKFKCKKMFDESTRNNKNASSKCSNNNKQAEESLRTVMYLSCWGPNS</sequence>
<reference evidence="1 2" key="1">
    <citation type="journal article" date="2020" name="bioRxiv">
        <title>Sequence and annotation of 42 cannabis genomes reveals extensive copy number variation in cannabinoid synthesis and pathogen resistance genes.</title>
        <authorList>
            <person name="Mckernan K.J."/>
            <person name="Helbert Y."/>
            <person name="Kane L.T."/>
            <person name="Ebling H."/>
            <person name="Zhang L."/>
            <person name="Liu B."/>
            <person name="Eaton Z."/>
            <person name="Mclaughlin S."/>
            <person name="Kingan S."/>
            <person name="Baybayan P."/>
            <person name="Concepcion G."/>
            <person name="Jordan M."/>
            <person name="Riva A."/>
            <person name="Barbazuk W."/>
            <person name="Harkins T."/>
        </authorList>
    </citation>
    <scope>NUCLEOTIDE SEQUENCE [LARGE SCALE GENOMIC DNA]</scope>
    <source>
        <strain evidence="2">cv. Jamaican Lion 4</strain>
        <tissue evidence="1">Leaf</tissue>
    </source>
</reference>
<name>A0A7J6GI85_CANSA</name>
<proteinExistence type="predicted"/>
<gene>
    <name evidence="1" type="ORF">F8388_015386</name>
</gene>
<organism evidence="1 2">
    <name type="scientific">Cannabis sativa</name>
    <name type="common">Hemp</name>
    <name type="synonym">Marijuana</name>
    <dbReference type="NCBI Taxonomy" id="3483"/>
    <lineage>
        <taxon>Eukaryota</taxon>
        <taxon>Viridiplantae</taxon>
        <taxon>Streptophyta</taxon>
        <taxon>Embryophyta</taxon>
        <taxon>Tracheophyta</taxon>
        <taxon>Spermatophyta</taxon>
        <taxon>Magnoliopsida</taxon>
        <taxon>eudicotyledons</taxon>
        <taxon>Gunneridae</taxon>
        <taxon>Pentapetalae</taxon>
        <taxon>rosids</taxon>
        <taxon>fabids</taxon>
        <taxon>Rosales</taxon>
        <taxon>Cannabaceae</taxon>
        <taxon>Cannabis</taxon>
    </lineage>
</organism>
<dbReference type="Pfam" id="PF12609">
    <property type="entry name" value="DUF3774"/>
    <property type="match status" value="1"/>
</dbReference>
<dbReference type="AlphaFoldDB" id="A0A7J6GI85"/>
<evidence type="ECO:0000313" key="1">
    <source>
        <dbReference type="EMBL" id="KAF4382558.1"/>
    </source>
</evidence>
<comment type="caution">
    <text evidence="1">The sequence shown here is derived from an EMBL/GenBank/DDBJ whole genome shotgun (WGS) entry which is preliminary data.</text>
</comment>
<dbReference type="EMBL" id="JAATIP010000054">
    <property type="protein sequence ID" value="KAF4382558.1"/>
    <property type="molecule type" value="Genomic_DNA"/>
</dbReference>